<feature type="non-terminal residue" evidence="1">
    <location>
        <position position="1"/>
    </location>
</feature>
<sequence length="106" mass="11755">SPLVLDTVSSSELDALLSILYPSDPQARDFVADWIVVLRLATRWSLPSFRATALDALDDALSPLDKLVLARELDISEWLLPSFIALCTQKEFLTLAEAERLSLPDV</sequence>
<evidence type="ECO:0000313" key="1">
    <source>
        <dbReference type="EMBL" id="KAI0027574.1"/>
    </source>
</evidence>
<accession>A0ACB8Q714</accession>
<evidence type="ECO:0000313" key="2">
    <source>
        <dbReference type="Proteomes" id="UP000814128"/>
    </source>
</evidence>
<feature type="non-terminal residue" evidence="1">
    <location>
        <position position="106"/>
    </location>
</feature>
<keyword evidence="2" id="KW-1185">Reference proteome</keyword>
<dbReference type="EMBL" id="MU273879">
    <property type="protein sequence ID" value="KAI0027574.1"/>
    <property type="molecule type" value="Genomic_DNA"/>
</dbReference>
<organism evidence="1 2">
    <name type="scientific">Vararia minispora EC-137</name>
    <dbReference type="NCBI Taxonomy" id="1314806"/>
    <lineage>
        <taxon>Eukaryota</taxon>
        <taxon>Fungi</taxon>
        <taxon>Dikarya</taxon>
        <taxon>Basidiomycota</taxon>
        <taxon>Agaricomycotina</taxon>
        <taxon>Agaricomycetes</taxon>
        <taxon>Russulales</taxon>
        <taxon>Lachnocladiaceae</taxon>
        <taxon>Vararia</taxon>
    </lineage>
</organism>
<reference evidence="1" key="1">
    <citation type="submission" date="2021-02" db="EMBL/GenBank/DDBJ databases">
        <authorList>
            <consortium name="DOE Joint Genome Institute"/>
            <person name="Ahrendt S."/>
            <person name="Looney B.P."/>
            <person name="Miyauchi S."/>
            <person name="Morin E."/>
            <person name="Drula E."/>
            <person name="Courty P.E."/>
            <person name="Chicoki N."/>
            <person name="Fauchery L."/>
            <person name="Kohler A."/>
            <person name="Kuo A."/>
            <person name="Labutti K."/>
            <person name="Pangilinan J."/>
            <person name="Lipzen A."/>
            <person name="Riley R."/>
            <person name="Andreopoulos W."/>
            <person name="He G."/>
            <person name="Johnson J."/>
            <person name="Barry K.W."/>
            <person name="Grigoriev I.V."/>
            <person name="Nagy L."/>
            <person name="Hibbett D."/>
            <person name="Henrissat B."/>
            <person name="Matheny P.B."/>
            <person name="Labbe J."/>
            <person name="Martin F."/>
        </authorList>
    </citation>
    <scope>NUCLEOTIDE SEQUENCE</scope>
    <source>
        <strain evidence="1">EC-137</strain>
    </source>
</reference>
<reference evidence="1" key="2">
    <citation type="journal article" date="2022" name="New Phytol.">
        <title>Evolutionary transition to the ectomycorrhizal habit in the genomes of a hyperdiverse lineage of mushroom-forming fungi.</title>
        <authorList>
            <person name="Looney B."/>
            <person name="Miyauchi S."/>
            <person name="Morin E."/>
            <person name="Drula E."/>
            <person name="Courty P.E."/>
            <person name="Kohler A."/>
            <person name="Kuo A."/>
            <person name="LaButti K."/>
            <person name="Pangilinan J."/>
            <person name="Lipzen A."/>
            <person name="Riley R."/>
            <person name="Andreopoulos W."/>
            <person name="He G."/>
            <person name="Johnson J."/>
            <person name="Nolan M."/>
            <person name="Tritt A."/>
            <person name="Barry K.W."/>
            <person name="Grigoriev I.V."/>
            <person name="Nagy L.G."/>
            <person name="Hibbett D."/>
            <person name="Henrissat B."/>
            <person name="Matheny P.B."/>
            <person name="Labbe J."/>
            <person name="Martin F.M."/>
        </authorList>
    </citation>
    <scope>NUCLEOTIDE SEQUENCE</scope>
    <source>
        <strain evidence="1">EC-137</strain>
    </source>
</reference>
<dbReference type="Proteomes" id="UP000814128">
    <property type="component" value="Unassembled WGS sequence"/>
</dbReference>
<proteinExistence type="predicted"/>
<name>A0ACB8Q714_9AGAM</name>
<protein>
    <submittedName>
        <fullName evidence="1">Uncharacterized protein</fullName>
    </submittedName>
</protein>
<gene>
    <name evidence="1" type="ORF">K488DRAFT_26092</name>
</gene>
<comment type="caution">
    <text evidence="1">The sequence shown here is derived from an EMBL/GenBank/DDBJ whole genome shotgun (WGS) entry which is preliminary data.</text>
</comment>